<keyword evidence="8 16" id="KW-0547">Nucleotide-binding</keyword>
<evidence type="ECO:0000256" key="8">
    <source>
        <dbReference type="ARBA" id="ARBA00022741"/>
    </source>
</evidence>
<keyword evidence="9 16" id="KW-0067">ATP-binding</keyword>
<dbReference type="PRINTS" id="PR00941">
    <property type="entry name" value="CDATPASE"/>
</dbReference>
<evidence type="ECO:0000256" key="11">
    <source>
        <dbReference type="ARBA" id="ARBA00022989"/>
    </source>
</evidence>
<feature type="transmembrane region" description="Helical" evidence="16">
    <location>
        <begin position="59"/>
        <end position="77"/>
    </location>
</feature>
<dbReference type="GO" id="GO:0005524">
    <property type="term" value="F:ATP binding"/>
    <property type="evidence" value="ECO:0007669"/>
    <property type="project" value="UniProtKB-UniRule"/>
</dbReference>
<keyword evidence="12" id="KW-0406">Ion transport</keyword>
<dbReference type="Proteomes" id="UP000009229">
    <property type="component" value="Chromosome"/>
</dbReference>
<dbReference type="InterPro" id="IPR018303">
    <property type="entry name" value="ATPase_P-typ_P_site"/>
</dbReference>
<keyword evidence="13 16" id="KW-0472">Membrane</keyword>
<keyword evidence="4 16" id="KW-1003">Cell membrane</keyword>
<dbReference type="NCBIfam" id="TIGR01512">
    <property type="entry name" value="ATPase-IB2_Cd"/>
    <property type="match status" value="1"/>
</dbReference>
<dbReference type="Pfam" id="PF00702">
    <property type="entry name" value="Hydrolase"/>
    <property type="match status" value="1"/>
</dbReference>
<comment type="catalytic activity">
    <reaction evidence="15">
        <text>Cd(2+)(in) + ATP + H2O = Cd(2+)(out) + ADP + phosphate + H(+)</text>
        <dbReference type="Rhea" id="RHEA:12132"/>
        <dbReference type="ChEBI" id="CHEBI:15377"/>
        <dbReference type="ChEBI" id="CHEBI:15378"/>
        <dbReference type="ChEBI" id="CHEBI:30616"/>
        <dbReference type="ChEBI" id="CHEBI:43474"/>
        <dbReference type="ChEBI" id="CHEBI:48775"/>
        <dbReference type="ChEBI" id="CHEBI:456216"/>
        <dbReference type="EC" id="7.2.2.21"/>
    </reaction>
</comment>
<evidence type="ECO:0000259" key="17">
    <source>
        <dbReference type="Pfam" id="PF00122"/>
    </source>
</evidence>
<keyword evidence="6 16" id="KW-0812">Transmembrane</keyword>
<keyword evidence="3" id="KW-0813">Transport</keyword>
<organism evidence="18 19">
    <name type="scientific">Desulfofundulus kuznetsovii (strain DSM 6115 / VKM B-1805 / 17)</name>
    <name type="common">Desulfotomaculum kuznetsovii</name>
    <dbReference type="NCBI Taxonomy" id="760568"/>
    <lineage>
        <taxon>Bacteria</taxon>
        <taxon>Bacillati</taxon>
        <taxon>Bacillota</taxon>
        <taxon>Clostridia</taxon>
        <taxon>Eubacteriales</taxon>
        <taxon>Peptococcaceae</taxon>
        <taxon>Desulfofundulus</taxon>
    </lineage>
</organism>
<dbReference type="PANTHER" id="PTHR48085">
    <property type="entry name" value="CADMIUM/ZINC-TRANSPORTING ATPASE HMA2-RELATED"/>
    <property type="match status" value="1"/>
</dbReference>
<feature type="transmembrane region" description="Helical" evidence="16">
    <location>
        <begin position="258"/>
        <end position="276"/>
    </location>
</feature>
<evidence type="ECO:0000256" key="10">
    <source>
        <dbReference type="ARBA" id="ARBA00022967"/>
    </source>
</evidence>
<dbReference type="EC" id="7.2.2.21" evidence="14"/>
<dbReference type="SUPFAM" id="SSF81653">
    <property type="entry name" value="Calcium ATPase, transduction domain A"/>
    <property type="match status" value="1"/>
</dbReference>
<dbReference type="AlphaFoldDB" id="A0AAU8PJS9"/>
<dbReference type="EMBL" id="CP002770">
    <property type="protein sequence ID" value="AEG16282.1"/>
    <property type="molecule type" value="Genomic_DNA"/>
</dbReference>
<dbReference type="Pfam" id="PF00122">
    <property type="entry name" value="E1-E2_ATPase"/>
    <property type="match status" value="1"/>
</dbReference>
<dbReference type="Gene3D" id="3.40.50.1000">
    <property type="entry name" value="HAD superfamily/HAD-like"/>
    <property type="match status" value="1"/>
</dbReference>
<evidence type="ECO:0000256" key="15">
    <source>
        <dbReference type="ARBA" id="ARBA00049338"/>
    </source>
</evidence>
<dbReference type="InterPro" id="IPR027256">
    <property type="entry name" value="P-typ_ATPase_IB"/>
</dbReference>
<evidence type="ECO:0000256" key="9">
    <source>
        <dbReference type="ARBA" id="ARBA00022840"/>
    </source>
</evidence>
<dbReference type="CDD" id="cd02079">
    <property type="entry name" value="P-type_ATPase_HM"/>
    <property type="match status" value="1"/>
</dbReference>
<dbReference type="FunFam" id="2.70.150.10:FF:000002">
    <property type="entry name" value="Copper-transporting ATPase 1, putative"/>
    <property type="match status" value="1"/>
</dbReference>
<evidence type="ECO:0000256" key="5">
    <source>
        <dbReference type="ARBA" id="ARBA00022539"/>
    </source>
</evidence>
<dbReference type="SUPFAM" id="SSF56784">
    <property type="entry name" value="HAD-like"/>
    <property type="match status" value="1"/>
</dbReference>
<accession>A0AAU8PJS9</accession>
<evidence type="ECO:0000313" key="19">
    <source>
        <dbReference type="Proteomes" id="UP000009229"/>
    </source>
</evidence>
<feature type="transmembrane region" description="Helical" evidence="16">
    <location>
        <begin position="32"/>
        <end position="53"/>
    </location>
</feature>
<feature type="transmembrane region" description="Helical" evidence="16">
    <location>
        <begin position="592"/>
        <end position="608"/>
    </location>
</feature>
<evidence type="ECO:0000256" key="16">
    <source>
        <dbReference type="RuleBase" id="RU362081"/>
    </source>
</evidence>
<dbReference type="PANTHER" id="PTHR48085:SF5">
    <property type="entry name" value="CADMIUM_ZINC-TRANSPORTING ATPASE HMA4-RELATED"/>
    <property type="match status" value="1"/>
</dbReference>
<keyword evidence="19" id="KW-1185">Reference proteome</keyword>
<dbReference type="GO" id="GO:0016887">
    <property type="term" value="F:ATP hydrolysis activity"/>
    <property type="evidence" value="ECO:0007669"/>
    <property type="project" value="InterPro"/>
</dbReference>
<keyword evidence="7 16" id="KW-0479">Metal-binding</keyword>
<dbReference type="InterPro" id="IPR023299">
    <property type="entry name" value="ATPase_P-typ_cyto_dom_N"/>
</dbReference>
<keyword evidence="5" id="KW-0104">Cadmium</keyword>
<evidence type="ECO:0000256" key="6">
    <source>
        <dbReference type="ARBA" id="ARBA00022692"/>
    </source>
</evidence>
<dbReference type="GO" id="GO:0008551">
    <property type="term" value="F:P-type cadmium transporter activity"/>
    <property type="evidence" value="ECO:0007669"/>
    <property type="project" value="UniProtKB-EC"/>
</dbReference>
<name>A0AAU8PJS9_DESK7</name>
<feature type="transmembrane region" description="Helical" evidence="16">
    <location>
        <begin position="84"/>
        <end position="102"/>
    </location>
</feature>
<dbReference type="InterPro" id="IPR044492">
    <property type="entry name" value="P_typ_ATPase_HD_dom"/>
</dbReference>
<evidence type="ECO:0000256" key="13">
    <source>
        <dbReference type="ARBA" id="ARBA00023136"/>
    </source>
</evidence>
<keyword evidence="11 16" id="KW-1133">Transmembrane helix</keyword>
<dbReference type="InterPro" id="IPR036412">
    <property type="entry name" value="HAD-like_sf"/>
</dbReference>
<dbReference type="NCBIfam" id="TIGR01511">
    <property type="entry name" value="ATPase-IB1_Cu"/>
    <property type="match status" value="1"/>
</dbReference>
<dbReference type="SFLD" id="SFLDS00003">
    <property type="entry name" value="Haloacid_Dehalogenase"/>
    <property type="match status" value="1"/>
</dbReference>
<evidence type="ECO:0000256" key="14">
    <source>
        <dbReference type="ARBA" id="ARBA00039103"/>
    </source>
</evidence>
<dbReference type="NCBIfam" id="TIGR01494">
    <property type="entry name" value="ATPase_P-type"/>
    <property type="match status" value="1"/>
</dbReference>
<reference evidence="19" key="1">
    <citation type="submission" date="2011-05" db="EMBL/GenBank/DDBJ databases">
        <title>Complete sequence of Desulfotomaculum kuznetsovii DSM 6115.</title>
        <authorList>
            <person name="Lucas S."/>
            <person name="Han J."/>
            <person name="Lapidus A."/>
            <person name="Cheng J.-F."/>
            <person name="Goodwin L."/>
            <person name="Pitluck S."/>
            <person name="Peters L."/>
            <person name="Mikhailova N."/>
            <person name="Lu M."/>
            <person name="Saunders E."/>
            <person name="Han C."/>
            <person name="Tapia R."/>
            <person name="Land M."/>
            <person name="Hauser L."/>
            <person name="Kyrpides N."/>
            <person name="Ivanova N."/>
            <person name="Pagani I."/>
            <person name="Nazina T."/>
            <person name="Ivanova A."/>
            <person name="Parshina S."/>
            <person name="Kuever J."/>
            <person name="Muyzer G."/>
            <person name="Plugge C."/>
            <person name="Stams A."/>
            <person name="Woyke T."/>
        </authorList>
    </citation>
    <scope>NUCLEOTIDE SEQUENCE [LARGE SCALE GENOMIC DNA]</scope>
    <source>
        <strain evidence="19">DSM 6115 / VKM B-1805 / 17</strain>
    </source>
</reference>
<evidence type="ECO:0000256" key="1">
    <source>
        <dbReference type="ARBA" id="ARBA00004651"/>
    </source>
</evidence>
<evidence type="ECO:0000256" key="12">
    <source>
        <dbReference type="ARBA" id="ARBA00023065"/>
    </source>
</evidence>
<evidence type="ECO:0000256" key="4">
    <source>
        <dbReference type="ARBA" id="ARBA00022475"/>
    </source>
</evidence>
<dbReference type="InterPro" id="IPR059000">
    <property type="entry name" value="ATPase_P-type_domA"/>
</dbReference>
<feature type="transmembrane region" description="Helical" evidence="16">
    <location>
        <begin position="108"/>
        <end position="124"/>
    </location>
</feature>
<comment type="subcellular location">
    <subcellularLocation>
        <location evidence="1">Cell membrane</location>
        <topology evidence="1">Multi-pass membrane protein</topology>
    </subcellularLocation>
</comment>
<dbReference type="PRINTS" id="PR00119">
    <property type="entry name" value="CATATPASE"/>
</dbReference>
<dbReference type="InterPro" id="IPR023214">
    <property type="entry name" value="HAD_sf"/>
</dbReference>
<dbReference type="PROSITE" id="PS00154">
    <property type="entry name" value="ATPASE_E1_E2"/>
    <property type="match status" value="1"/>
</dbReference>
<evidence type="ECO:0000256" key="2">
    <source>
        <dbReference type="ARBA" id="ARBA00006024"/>
    </source>
</evidence>
<comment type="similarity">
    <text evidence="2 16">Belongs to the cation transport ATPase (P-type) (TC 3.A.3) family. Type IB subfamily.</text>
</comment>
<dbReference type="KEGG" id="dku:Desku_2769"/>
<feature type="transmembrane region" description="Helical" evidence="16">
    <location>
        <begin position="282"/>
        <end position="306"/>
    </location>
</feature>
<dbReference type="Gene3D" id="2.70.150.10">
    <property type="entry name" value="Calcium-transporting ATPase, cytoplasmic transduction domain A"/>
    <property type="match status" value="1"/>
</dbReference>
<dbReference type="InterPro" id="IPR001757">
    <property type="entry name" value="P_typ_ATPase"/>
</dbReference>
<protein>
    <recommendedName>
        <fullName evidence="14">Cd(2+)-exporting ATPase</fullName>
        <ecNumber evidence="14">7.2.2.21</ecNumber>
    </recommendedName>
</protein>
<dbReference type="SFLD" id="SFLDG00002">
    <property type="entry name" value="C1.7:_P-type_atpase_like"/>
    <property type="match status" value="1"/>
</dbReference>
<keyword evidence="18" id="KW-0378">Hydrolase</keyword>
<evidence type="ECO:0000256" key="7">
    <source>
        <dbReference type="ARBA" id="ARBA00022723"/>
    </source>
</evidence>
<feature type="transmembrane region" description="Helical" evidence="16">
    <location>
        <begin position="614"/>
        <end position="633"/>
    </location>
</feature>
<feature type="domain" description="P-type ATPase A" evidence="17">
    <location>
        <begin position="141"/>
        <end position="242"/>
    </location>
</feature>
<dbReference type="InterPro" id="IPR008250">
    <property type="entry name" value="ATPase_P-typ_transduc_dom_A_sf"/>
</dbReference>
<dbReference type="InterPro" id="IPR051014">
    <property type="entry name" value="Cation_Transport_ATPase_IB"/>
</dbReference>
<evidence type="ECO:0000313" key="18">
    <source>
        <dbReference type="EMBL" id="AEG16282.1"/>
    </source>
</evidence>
<dbReference type="SFLD" id="SFLDF00027">
    <property type="entry name" value="p-type_atpase"/>
    <property type="match status" value="1"/>
</dbReference>
<dbReference type="RefSeq" id="WP_013823793.1">
    <property type="nucleotide sequence ID" value="NC_015573.1"/>
</dbReference>
<dbReference type="NCBIfam" id="TIGR01525">
    <property type="entry name" value="ATPase-IB_hvy"/>
    <property type="match status" value="1"/>
</dbReference>
<dbReference type="GO" id="GO:0046872">
    <property type="term" value="F:metal ion binding"/>
    <property type="evidence" value="ECO:0007669"/>
    <property type="project" value="UniProtKB-KW"/>
</dbReference>
<gene>
    <name evidence="18" type="ordered locus">Desku_2769</name>
</gene>
<proteinExistence type="inferred from homology"/>
<dbReference type="Gene3D" id="3.40.1110.10">
    <property type="entry name" value="Calcium-transporting ATPase, cytoplasmic domain N"/>
    <property type="match status" value="2"/>
</dbReference>
<dbReference type="GO" id="GO:0005886">
    <property type="term" value="C:plasma membrane"/>
    <property type="evidence" value="ECO:0007669"/>
    <property type="project" value="UniProtKB-SubCell"/>
</dbReference>
<keyword evidence="10" id="KW-1278">Translocase</keyword>
<dbReference type="InterPro" id="IPR023298">
    <property type="entry name" value="ATPase_P-typ_TM_dom_sf"/>
</dbReference>
<dbReference type="FunFam" id="3.40.50.1000:FF:000020">
    <property type="entry name" value="Probable cation-transporting P-type ATPase"/>
    <property type="match status" value="1"/>
</dbReference>
<evidence type="ECO:0000256" key="3">
    <source>
        <dbReference type="ARBA" id="ARBA00022448"/>
    </source>
</evidence>
<sequence length="641" mass="69092">MFSFPSQRESAVPVAPVGGLFRLERLRELWVAYDKLMITLGSGLLILLGYLAGRLGWPAAANGLMVLATLLAGYRVAASAWQALRFRVVGINALVTLAALGATIIGEYWEAAVVTFLFSLGNYLEARTMDKTRAALRKLMELAPRVARVRREGTEVEVPAEEVEPGELVLIRAGDKIPVDGRVVRGRATVNQAAITGESLPVQKEPGDYVFSGTMNESGYLEVEAERTGEETTFARIMQLVEEAQEEKARIQRWLENFARYYTPGIMAVSVLTYLVTRDALLALTLLVIACPGALVIATPVSIVAATGNAARHGVLIKGGEHLEKAGRIRAVVLDKTGTLTRGQPLVRKVRVWRGSEKEMLLKAAAVEKLSGHPLAKPLVERAESLGEIPPAENFQVHPGYGVTGTVDGEIIRVGNRRLMQEASIPVPVDVENYLAGEESAGRTAVLVAIGEEIWGAVSIADGIRDEAKNLVSRLKAAGIRRVVMLTGDNRRVARAVARELGMDEYQAEVLPEGKVEAIRRLKQEGLVVAMVGDGINDAPALAAADVGIAMGVAGADVAMETADIVLMSDRLDKLPYAIGLSRETLKNIRQNVTFAILVVAALLLGVMGQKVVLASGMLIHEASVLLVILNAMRLMRYRNG</sequence>
<dbReference type="SUPFAM" id="SSF81665">
    <property type="entry name" value="Calcium ATPase, transmembrane domain M"/>
    <property type="match status" value="1"/>
</dbReference>